<evidence type="ECO:0000259" key="1">
    <source>
        <dbReference type="Pfam" id="PF19077"/>
    </source>
</evidence>
<sequence length="373" mass="38764">MTGTVTISDDSGISNKDLITNDEKVKVNLTLTESLLLQRDEKLQVSADGGANWIKATGSRKTWTTTDNDVTLIEGVGKIIARIIDTAGNTSTLPLTNNSYTFDNVDPTAPSITYIEDDVGTTTGNIAKNGTTNDNTPTVRVSLTGTGADVGSTVKLYNGTDEIGTITLTAATVPAFIDIPTIVLVDGDYNIKAKVIDKAGNVSALSAEHTITVDNTLLDTFDGTNTLQGTSAADTLAATTTKTTVYGLSGDDIITGSTSNDTLVGGAGNDSLTGGSGADTFKYAFKYADKDTIADFDTTQGDKIDLADLLVGYETSKLAEFVTAKASGSDTVITVDYNGAADSTDTVEITLTNVAYSDTLLSSLVTNGDLIMS</sequence>
<dbReference type="SUPFAM" id="SSF51120">
    <property type="entry name" value="beta-Roll"/>
    <property type="match status" value="1"/>
</dbReference>
<gene>
    <name evidence="2" type="ORF">MNB_SUP05-SYMBIONT-5-1297</name>
</gene>
<dbReference type="Pfam" id="PF00353">
    <property type="entry name" value="HemolysinCabind"/>
    <property type="match status" value="2"/>
</dbReference>
<dbReference type="InterPro" id="IPR018511">
    <property type="entry name" value="Hemolysin-typ_Ca-bd_CS"/>
</dbReference>
<accession>A0A1W1E1M5</accession>
<dbReference type="PROSITE" id="PS00330">
    <property type="entry name" value="HEMOLYSIN_CALCIUM"/>
    <property type="match status" value="1"/>
</dbReference>
<dbReference type="InterPro" id="IPR011049">
    <property type="entry name" value="Serralysin-like_metalloprot_C"/>
</dbReference>
<dbReference type="InterPro" id="IPR013783">
    <property type="entry name" value="Ig-like_fold"/>
</dbReference>
<dbReference type="Pfam" id="PF19077">
    <property type="entry name" value="Big_13"/>
    <property type="match status" value="2"/>
</dbReference>
<feature type="domain" description="Bacterial Ig-like" evidence="1">
    <location>
        <begin position="6"/>
        <end position="93"/>
    </location>
</feature>
<dbReference type="InterPro" id="IPR019960">
    <property type="entry name" value="T1SS_VCA0849"/>
</dbReference>
<dbReference type="InterPro" id="IPR044016">
    <property type="entry name" value="Big_13"/>
</dbReference>
<dbReference type="Gene3D" id="2.60.40.10">
    <property type="entry name" value="Immunoglobulins"/>
    <property type="match status" value="1"/>
</dbReference>
<organism evidence="2">
    <name type="scientific">hydrothermal vent metagenome</name>
    <dbReference type="NCBI Taxonomy" id="652676"/>
    <lineage>
        <taxon>unclassified sequences</taxon>
        <taxon>metagenomes</taxon>
        <taxon>ecological metagenomes</taxon>
    </lineage>
</organism>
<feature type="domain" description="Bacterial Ig-like" evidence="1">
    <location>
        <begin position="115"/>
        <end position="215"/>
    </location>
</feature>
<dbReference type="Gene3D" id="2.150.10.10">
    <property type="entry name" value="Serralysin-like metalloprotease, C-terminal"/>
    <property type="match status" value="1"/>
</dbReference>
<dbReference type="InterPro" id="IPR001343">
    <property type="entry name" value="Hemolysn_Ca-bd"/>
</dbReference>
<reference evidence="2" key="1">
    <citation type="submission" date="2016-10" db="EMBL/GenBank/DDBJ databases">
        <authorList>
            <person name="de Groot N.N."/>
        </authorList>
    </citation>
    <scope>NUCLEOTIDE SEQUENCE</scope>
</reference>
<dbReference type="AlphaFoldDB" id="A0A1W1E1M5"/>
<dbReference type="GO" id="GO:0005509">
    <property type="term" value="F:calcium ion binding"/>
    <property type="evidence" value="ECO:0007669"/>
    <property type="project" value="InterPro"/>
</dbReference>
<protein>
    <submittedName>
        <fullName evidence="2">RTX toxins and related Ca2+-binding proteins</fullName>
    </submittedName>
</protein>
<proteinExistence type="predicted"/>
<dbReference type="PRINTS" id="PR00313">
    <property type="entry name" value="CABNDNGRPT"/>
</dbReference>
<dbReference type="NCBIfam" id="TIGR03661">
    <property type="entry name" value="T1SS_VCA0849"/>
    <property type="match status" value="1"/>
</dbReference>
<name>A0A1W1E1M5_9ZZZZ</name>
<evidence type="ECO:0000313" key="2">
    <source>
        <dbReference type="EMBL" id="SFV87884.1"/>
    </source>
</evidence>
<dbReference type="EMBL" id="FPHZ01000103">
    <property type="protein sequence ID" value="SFV87884.1"/>
    <property type="molecule type" value="Genomic_DNA"/>
</dbReference>